<evidence type="ECO:0000313" key="2">
    <source>
        <dbReference type="EMBL" id="KAF5789762.1"/>
    </source>
</evidence>
<protein>
    <submittedName>
        <fullName evidence="2">Uncharacterized protein</fullName>
    </submittedName>
</protein>
<reference evidence="2" key="2">
    <citation type="submission" date="2020-06" db="EMBL/GenBank/DDBJ databases">
        <title>Helianthus annuus Genome sequencing and assembly Release 2.</title>
        <authorList>
            <person name="Gouzy J."/>
            <person name="Langlade N."/>
            <person name="Munos S."/>
        </authorList>
    </citation>
    <scope>NUCLEOTIDE SEQUENCE</scope>
    <source>
        <tissue evidence="2">Leaves</tissue>
    </source>
</reference>
<evidence type="ECO:0000256" key="1">
    <source>
        <dbReference type="SAM" id="MobiDB-lite"/>
    </source>
</evidence>
<dbReference type="AlphaFoldDB" id="A0A9K3I447"/>
<reference evidence="2" key="1">
    <citation type="journal article" date="2017" name="Nature">
        <title>The sunflower genome provides insights into oil metabolism, flowering and Asterid evolution.</title>
        <authorList>
            <person name="Badouin H."/>
            <person name="Gouzy J."/>
            <person name="Grassa C.J."/>
            <person name="Murat F."/>
            <person name="Staton S.E."/>
            <person name="Cottret L."/>
            <person name="Lelandais-Briere C."/>
            <person name="Owens G.L."/>
            <person name="Carrere S."/>
            <person name="Mayjonade B."/>
            <person name="Legrand L."/>
            <person name="Gill N."/>
            <person name="Kane N.C."/>
            <person name="Bowers J.E."/>
            <person name="Hubner S."/>
            <person name="Bellec A."/>
            <person name="Berard A."/>
            <person name="Berges H."/>
            <person name="Blanchet N."/>
            <person name="Boniface M.C."/>
            <person name="Brunel D."/>
            <person name="Catrice O."/>
            <person name="Chaidir N."/>
            <person name="Claudel C."/>
            <person name="Donnadieu C."/>
            <person name="Faraut T."/>
            <person name="Fievet G."/>
            <person name="Helmstetter N."/>
            <person name="King M."/>
            <person name="Knapp S.J."/>
            <person name="Lai Z."/>
            <person name="Le Paslier M.C."/>
            <person name="Lippi Y."/>
            <person name="Lorenzon L."/>
            <person name="Mandel J.R."/>
            <person name="Marage G."/>
            <person name="Marchand G."/>
            <person name="Marquand E."/>
            <person name="Bret-Mestries E."/>
            <person name="Morien E."/>
            <person name="Nambeesan S."/>
            <person name="Nguyen T."/>
            <person name="Pegot-Espagnet P."/>
            <person name="Pouilly N."/>
            <person name="Raftis F."/>
            <person name="Sallet E."/>
            <person name="Schiex T."/>
            <person name="Thomas J."/>
            <person name="Vandecasteele C."/>
            <person name="Vares D."/>
            <person name="Vear F."/>
            <person name="Vautrin S."/>
            <person name="Crespi M."/>
            <person name="Mangin B."/>
            <person name="Burke J.M."/>
            <person name="Salse J."/>
            <person name="Munos S."/>
            <person name="Vincourt P."/>
            <person name="Rieseberg L.H."/>
            <person name="Langlade N.B."/>
        </authorList>
    </citation>
    <scope>NUCLEOTIDE SEQUENCE</scope>
    <source>
        <tissue evidence="2">Leaves</tissue>
    </source>
</reference>
<gene>
    <name evidence="2" type="ORF">HanXRQr2_Chr09g0375081</name>
</gene>
<accession>A0A9K3I447</accession>
<feature type="region of interest" description="Disordered" evidence="1">
    <location>
        <begin position="55"/>
        <end position="76"/>
    </location>
</feature>
<name>A0A9K3I447_HELAN</name>
<sequence length="163" mass="18140">MIIEKLNEQLLRLFWGFKTLTLTRSWTLGHLAIHRSHFKKVHLREMDRQRVAAIARQRQRERSGGDGGTVHRLPSATLGLQSDGGGLWWLSLYRKREAEESKGTVVGASGIRGRRPSCTHHLSFKTDRETRGHTAPTQSTTLTVVLGSPVTAPTVNSRVPIGG</sequence>
<comment type="caution">
    <text evidence="2">The sequence shown here is derived from an EMBL/GenBank/DDBJ whole genome shotgun (WGS) entry which is preliminary data.</text>
</comment>
<dbReference type="EMBL" id="MNCJ02000324">
    <property type="protein sequence ID" value="KAF5789762.1"/>
    <property type="molecule type" value="Genomic_DNA"/>
</dbReference>
<evidence type="ECO:0000313" key="3">
    <source>
        <dbReference type="Proteomes" id="UP000215914"/>
    </source>
</evidence>
<organism evidence="2 3">
    <name type="scientific">Helianthus annuus</name>
    <name type="common">Common sunflower</name>
    <dbReference type="NCBI Taxonomy" id="4232"/>
    <lineage>
        <taxon>Eukaryota</taxon>
        <taxon>Viridiplantae</taxon>
        <taxon>Streptophyta</taxon>
        <taxon>Embryophyta</taxon>
        <taxon>Tracheophyta</taxon>
        <taxon>Spermatophyta</taxon>
        <taxon>Magnoliopsida</taxon>
        <taxon>eudicotyledons</taxon>
        <taxon>Gunneridae</taxon>
        <taxon>Pentapetalae</taxon>
        <taxon>asterids</taxon>
        <taxon>campanulids</taxon>
        <taxon>Asterales</taxon>
        <taxon>Asteraceae</taxon>
        <taxon>Asteroideae</taxon>
        <taxon>Heliantheae alliance</taxon>
        <taxon>Heliantheae</taxon>
        <taxon>Helianthus</taxon>
    </lineage>
</organism>
<proteinExistence type="predicted"/>
<dbReference type="Gramene" id="mRNA:HanXRQr2_Chr09g0375081">
    <property type="protein sequence ID" value="mRNA:HanXRQr2_Chr09g0375081"/>
    <property type="gene ID" value="HanXRQr2_Chr09g0375081"/>
</dbReference>
<keyword evidence="3" id="KW-1185">Reference proteome</keyword>
<dbReference type="Proteomes" id="UP000215914">
    <property type="component" value="Unassembled WGS sequence"/>
</dbReference>